<reference evidence="1 2" key="1">
    <citation type="submission" date="2020-08" db="EMBL/GenBank/DDBJ databases">
        <title>Genomic Encyclopedia of Type Strains, Phase IV (KMG-IV): sequencing the most valuable type-strain genomes for metagenomic binning, comparative biology and taxonomic classification.</title>
        <authorList>
            <person name="Goeker M."/>
        </authorList>
    </citation>
    <scope>NUCLEOTIDE SEQUENCE [LARGE SCALE GENOMIC DNA]</scope>
    <source>
        <strain evidence="1 2">DSM 29781</strain>
    </source>
</reference>
<gene>
    <name evidence="1" type="ORF">HNQ70_000882</name>
</gene>
<evidence type="ECO:0000313" key="2">
    <source>
        <dbReference type="Proteomes" id="UP000532440"/>
    </source>
</evidence>
<dbReference type="Proteomes" id="UP000532440">
    <property type="component" value="Unassembled WGS sequence"/>
</dbReference>
<accession>A0A7W8HGL2</accession>
<dbReference type="AlphaFoldDB" id="A0A7W8HGL2"/>
<dbReference type="RefSeq" id="WP_183964653.1">
    <property type="nucleotide sequence ID" value="NZ_BAABEW010000010.1"/>
</dbReference>
<evidence type="ECO:0008006" key="3">
    <source>
        <dbReference type="Google" id="ProtNLM"/>
    </source>
</evidence>
<proteinExistence type="predicted"/>
<dbReference type="InterPro" id="IPR014948">
    <property type="entry name" value="BrxA"/>
</dbReference>
<dbReference type="Gene3D" id="1.10.3540.10">
    <property type="entry name" value="uncharacterized protein from magnetospirillum magneticum domain"/>
    <property type="match status" value="1"/>
</dbReference>
<protein>
    <recommendedName>
        <fullName evidence="3">DUF1819 family protein</fullName>
    </recommendedName>
</protein>
<dbReference type="EMBL" id="JACHGB010000002">
    <property type="protein sequence ID" value="MBB5270878.1"/>
    <property type="molecule type" value="Genomic_DNA"/>
</dbReference>
<dbReference type="InterPro" id="IPR023137">
    <property type="entry name" value="BrxA_sf"/>
</dbReference>
<organism evidence="1 2">
    <name type="scientific">Quisquiliibacterium transsilvanicum</name>
    <dbReference type="NCBI Taxonomy" id="1549638"/>
    <lineage>
        <taxon>Bacteria</taxon>
        <taxon>Pseudomonadati</taxon>
        <taxon>Pseudomonadota</taxon>
        <taxon>Betaproteobacteria</taxon>
        <taxon>Burkholderiales</taxon>
        <taxon>Burkholderiaceae</taxon>
        <taxon>Quisquiliibacterium</taxon>
    </lineage>
</organism>
<keyword evidence="2" id="KW-1185">Reference proteome</keyword>
<comment type="caution">
    <text evidence="1">The sequence shown here is derived from an EMBL/GenBank/DDBJ whole genome shotgun (WGS) entry which is preliminary data.</text>
</comment>
<name>A0A7W8HGL2_9BURK</name>
<sequence length="262" mass="29091">MIDSNPYTTQLQAGLGLVDETKTLLDLWAPGMSANQLHQVALESGRFPNVTARRLRNIVVECFAPRYLVAGGTPARHLKRLAAAISTADLTQLLLMFTSRANPILGDFVRQVYWARYAGGYTHVTNDDARAFVERGIDDGKTVKRWSETTVRRVSAYLTGCCADYGMLERGLRSSRRILPFRISPTVAAYLAYELHLAGVGDNALLTHEDWQLFGLAREDVLEEIKRLSLKGLLIVQAAGDVIRISWKQPDMEALCDVLAQG</sequence>
<evidence type="ECO:0000313" key="1">
    <source>
        <dbReference type="EMBL" id="MBB5270878.1"/>
    </source>
</evidence>
<dbReference type="Pfam" id="PF08849">
    <property type="entry name" value="BrxA"/>
    <property type="match status" value="1"/>
</dbReference>